<name>A0AA42BAC9_9BACT</name>
<dbReference type="Proteomes" id="UP001165306">
    <property type="component" value="Unassembled WGS sequence"/>
</dbReference>
<gene>
    <name evidence="1" type="ORF">NET02_04490</name>
</gene>
<evidence type="ECO:0000313" key="1">
    <source>
        <dbReference type="EMBL" id="MCM8748394.1"/>
    </source>
</evidence>
<evidence type="ECO:0000313" key="2">
    <source>
        <dbReference type="Proteomes" id="UP001165306"/>
    </source>
</evidence>
<dbReference type="RefSeq" id="WP_284056174.1">
    <property type="nucleotide sequence ID" value="NZ_JAMSLR010000002.1"/>
</dbReference>
<reference evidence="1" key="1">
    <citation type="submission" date="2022-06" db="EMBL/GenBank/DDBJ databases">
        <title>CFH 74404 Thermomicrobiaceae sp.</title>
        <authorList>
            <person name="Ming H."/>
            <person name="Li W.-J."/>
            <person name="Zhao Z."/>
        </authorList>
    </citation>
    <scope>NUCLEOTIDE SEQUENCE</scope>
    <source>
        <strain evidence="1">CFH 74404</strain>
    </source>
</reference>
<dbReference type="AlphaFoldDB" id="A0AA42BAC9"/>
<dbReference type="SUPFAM" id="SSF143865">
    <property type="entry name" value="CorA soluble domain-like"/>
    <property type="match status" value="1"/>
</dbReference>
<sequence length="63" mass="7204">MLASELDLVIGPNYLLSIHHRPLPFVEGIKGRASQNPELVRLESAYMRYIVLDELLEHYQGVV</sequence>
<organism evidence="1 2">
    <name type="scientific">Thermalbibacter longus</name>
    <dbReference type="NCBI Taxonomy" id="2951981"/>
    <lineage>
        <taxon>Bacteria</taxon>
        <taxon>Pseudomonadati</taxon>
        <taxon>Thermomicrobiota</taxon>
        <taxon>Thermomicrobia</taxon>
        <taxon>Thermomicrobiales</taxon>
        <taxon>Thermomicrobiaceae</taxon>
        <taxon>Thermalbibacter</taxon>
    </lineage>
</organism>
<protein>
    <submittedName>
        <fullName evidence="1">Uncharacterized protein</fullName>
    </submittedName>
</protein>
<dbReference type="InterPro" id="IPR045861">
    <property type="entry name" value="CorA_cytoplasmic_dom"/>
</dbReference>
<keyword evidence="2" id="KW-1185">Reference proteome</keyword>
<dbReference type="EMBL" id="JAMSLR010000002">
    <property type="protein sequence ID" value="MCM8748394.1"/>
    <property type="molecule type" value="Genomic_DNA"/>
</dbReference>
<comment type="caution">
    <text evidence="1">The sequence shown here is derived from an EMBL/GenBank/DDBJ whole genome shotgun (WGS) entry which is preliminary data.</text>
</comment>
<proteinExistence type="predicted"/>
<accession>A0AA42BAC9</accession>